<evidence type="ECO:0000259" key="2">
    <source>
        <dbReference type="Pfam" id="PF17863"/>
    </source>
</evidence>
<dbReference type="Pfam" id="PF17863">
    <property type="entry name" value="AAA_lid_2"/>
    <property type="match status" value="1"/>
</dbReference>
<gene>
    <name evidence="3" type="ORF">KUA55_08360</name>
</gene>
<comment type="caution">
    <text evidence="3">The sequence shown here is derived from an EMBL/GenBank/DDBJ whole genome shotgun (WGS) entry which is preliminary data.</text>
</comment>
<evidence type="ECO:0000259" key="1">
    <source>
        <dbReference type="Pfam" id="PF07726"/>
    </source>
</evidence>
<reference evidence="3 4" key="1">
    <citation type="submission" date="2021-06" db="EMBL/GenBank/DDBJ databases">
        <title>Enterococcus alishanensis sp. nov., a novel lactic acid bacterium isolated from fresh coffee beans.</title>
        <authorList>
            <person name="Chen Y.-S."/>
        </authorList>
    </citation>
    <scope>NUCLEOTIDE SEQUENCE [LARGE SCALE GENOMIC DNA]</scope>
    <source>
        <strain evidence="3 4">ALS3</strain>
    </source>
</reference>
<organism evidence="3 4">
    <name type="scientific">Enterococcus alishanensis</name>
    <dbReference type="NCBI Taxonomy" id="1303817"/>
    <lineage>
        <taxon>Bacteria</taxon>
        <taxon>Bacillati</taxon>
        <taxon>Bacillota</taxon>
        <taxon>Bacilli</taxon>
        <taxon>Lactobacillales</taxon>
        <taxon>Enterococcaceae</taxon>
        <taxon>Enterococcus</taxon>
    </lineage>
</organism>
<dbReference type="EMBL" id="JAHUZB010000003">
    <property type="protein sequence ID" value="MBV7390689.1"/>
    <property type="molecule type" value="Genomic_DNA"/>
</dbReference>
<accession>A0ABS6TCQ8</accession>
<feature type="domain" description="ATPase AAA-3" evidence="1">
    <location>
        <begin position="37"/>
        <end position="167"/>
    </location>
</feature>
<keyword evidence="4" id="KW-1185">Reference proteome</keyword>
<dbReference type="InterPro" id="IPR041628">
    <property type="entry name" value="ChlI/MoxR_AAA_lid"/>
</dbReference>
<sequence length="314" mass="35045">MNNQEKIWRLMEKLNTVILGKENLIMSVVAAFLADGHILLEDIPGVGKTTLATALSKVFALKNNRVQFTPDVLPSDLTGFSIYQKDQDRFVFQEGAVFCDLLLADEINRTSPKTQSALLEVMEEKQVTVDGETRKLPQPFFVIATQNPQGTVGTQLLPPAQMDRFLVSLSMGYPSEADEIILAKQVANGRRTDSLRNLVNKDELLEIQAEVNQIYIHDAIYQYLVKLVRETRQSNEIEIGASPRGVLALVKYARAMAWLKGNQFVQPADVADYFEAAIAHRIVLSPKAQADGLTKKAVLQKIVAQVDKPVLRRI</sequence>
<dbReference type="PANTHER" id="PTHR42759">
    <property type="entry name" value="MOXR FAMILY PROTEIN"/>
    <property type="match status" value="1"/>
</dbReference>
<feature type="domain" description="ChlI/MoxR AAA lid" evidence="2">
    <location>
        <begin position="229"/>
        <end position="302"/>
    </location>
</feature>
<dbReference type="Pfam" id="PF07726">
    <property type="entry name" value="AAA_3"/>
    <property type="match status" value="1"/>
</dbReference>
<evidence type="ECO:0000313" key="3">
    <source>
        <dbReference type="EMBL" id="MBV7390689.1"/>
    </source>
</evidence>
<name>A0ABS6TCQ8_9ENTE</name>
<dbReference type="InterPro" id="IPR011703">
    <property type="entry name" value="ATPase_AAA-3"/>
</dbReference>
<proteinExistence type="predicted"/>
<evidence type="ECO:0000313" key="4">
    <source>
        <dbReference type="Proteomes" id="UP000774130"/>
    </source>
</evidence>
<dbReference type="PANTHER" id="PTHR42759:SF5">
    <property type="entry name" value="METHANOL DEHYDROGENASE REGULATOR"/>
    <property type="match status" value="1"/>
</dbReference>
<dbReference type="Proteomes" id="UP000774130">
    <property type="component" value="Unassembled WGS sequence"/>
</dbReference>
<dbReference type="InterPro" id="IPR050764">
    <property type="entry name" value="CbbQ/NirQ/NorQ/GpvN"/>
</dbReference>
<dbReference type="RefSeq" id="WP_218325746.1">
    <property type="nucleotide sequence ID" value="NZ_JAHUZB010000003.1"/>
</dbReference>
<protein>
    <submittedName>
        <fullName evidence="3">MoxR family ATPase</fullName>
    </submittedName>
</protein>
<dbReference type="PIRSF" id="PIRSF002849">
    <property type="entry name" value="AAA_ATPase_chaperone_MoxR_prd"/>
    <property type="match status" value="1"/>
</dbReference>